<evidence type="ECO:0000256" key="1">
    <source>
        <dbReference type="SAM" id="MobiDB-lite"/>
    </source>
</evidence>
<sequence>MILDEWTTAPVREVGWNEAATKINKRRPMSYDPSPPPYQGDGHPPVPPDAAPISPYPPPGTPGITGTYQPQVVYPAMGPVVVIGNPAPTSGYAVASMVLGIVGILGGWCTFAVPCVLAVVLGHAALHEMKRVRKEGRGMAIAGLVLGYVCLAPAALIFFWVFLAGALGVAGAA</sequence>
<dbReference type="InterPro" id="IPR025241">
    <property type="entry name" value="DUF4190"/>
</dbReference>
<reference evidence="5" key="1">
    <citation type="submission" date="2017-09" db="EMBL/GenBank/DDBJ databases">
        <authorList>
            <person name="Varghese N."/>
            <person name="Submissions S."/>
        </authorList>
    </citation>
    <scope>NUCLEOTIDE SEQUENCE [LARGE SCALE GENOMIC DNA]</scope>
    <source>
        <strain evidence="5">CGMCC 4.6857</strain>
    </source>
</reference>
<dbReference type="OrthoDB" id="4374883at2"/>
<keyword evidence="5" id="KW-1185">Reference proteome</keyword>
<keyword evidence="2" id="KW-0812">Transmembrane</keyword>
<accession>A0A285JKW8</accession>
<keyword evidence="2" id="KW-0472">Membrane</keyword>
<organism evidence="4 5">
    <name type="scientific">Paractinoplanes atraurantiacus</name>
    <dbReference type="NCBI Taxonomy" id="1036182"/>
    <lineage>
        <taxon>Bacteria</taxon>
        <taxon>Bacillati</taxon>
        <taxon>Actinomycetota</taxon>
        <taxon>Actinomycetes</taxon>
        <taxon>Micromonosporales</taxon>
        <taxon>Micromonosporaceae</taxon>
        <taxon>Paractinoplanes</taxon>
    </lineage>
</organism>
<evidence type="ECO:0000256" key="2">
    <source>
        <dbReference type="SAM" id="Phobius"/>
    </source>
</evidence>
<gene>
    <name evidence="4" type="ORF">SAMN05421748_12125</name>
</gene>
<keyword evidence="2" id="KW-1133">Transmembrane helix</keyword>
<feature type="transmembrane region" description="Helical" evidence="2">
    <location>
        <begin position="93"/>
        <end position="126"/>
    </location>
</feature>
<feature type="transmembrane region" description="Helical" evidence="2">
    <location>
        <begin position="138"/>
        <end position="163"/>
    </location>
</feature>
<evidence type="ECO:0000313" key="5">
    <source>
        <dbReference type="Proteomes" id="UP000219612"/>
    </source>
</evidence>
<name>A0A285JKW8_9ACTN</name>
<proteinExistence type="predicted"/>
<feature type="domain" description="DUF4190" evidence="3">
    <location>
        <begin position="92"/>
        <end position="153"/>
    </location>
</feature>
<dbReference type="Pfam" id="PF13828">
    <property type="entry name" value="DUF4190"/>
    <property type="match status" value="1"/>
</dbReference>
<protein>
    <recommendedName>
        <fullName evidence="3">DUF4190 domain-containing protein</fullName>
    </recommendedName>
</protein>
<dbReference type="Proteomes" id="UP000219612">
    <property type="component" value="Unassembled WGS sequence"/>
</dbReference>
<feature type="region of interest" description="Disordered" evidence="1">
    <location>
        <begin position="22"/>
        <end position="60"/>
    </location>
</feature>
<dbReference type="EMBL" id="OBDY01000021">
    <property type="protein sequence ID" value="SNY59986.1"/>
    <property type="molecule type" value="Genomic_DNA"/>
</dbReference>
<feature type="compositionally biased region" description="Pro residues" evidence="1">
    <location>
        <begin position="33"/>
        <end position="60"/>
    </location>
</feature>
<evidence type="ECO:0000313" key="4">
    <source>
        <dbReference type="EMBL" id="SNY59986.1"/>
    </source>
</evidence>
<evidence type="ECO:0000259" key="3">
    <source>
        <dbReference type="Pfam" id="PF13828"/>
    </source>
</evidence>
<dbReference type="AlphaFoldDB" id="A0A285JKW8"/>